<reference evidence="1 2" key="1">
    <citation type="submission" date="2018-11" db="EMBL/GenBank/DDBJ databases">
        <authorList>
            <consortium name="Pathogen Informatics"/>
        </authorList>
    </citation>
    <scope>NUCLEOTIDE SEQUENCE [LARGE SCALE GENOMIC DNA]</scope>
</reference>
<dbReference type="Proteomes" id="UP000270094">
    <property type="component" value="Unassembled WGS sequence"/>
</dbReference>
<evidence type="ECO:0000313" key="1">
    <source>
        <dbReference type="EMBL" id="VDM81348.1"/>
    </source>
</evidence>
<proteinExistence type="predicted"/>
<gene>
    <name evidence="1" type="ORF">SVUK_LOCUS16346</name>
</gene>
<organism evidence="1 2">
    <name type="scientific">Strongylus vulgaris</name>
    <name type="common">Blood worm</name>
    <dbReference type="NCBI Taxonomy" id="40348"/>
    <lineage>
        <taxon>Eukaryota</taxon>
        <taxon>Metazoa</taxon>
        <taxon>Ecdysozoa</taxon>
        <taxon>Nematoda</taxon>
        <taxon>Chromadorea</taxon>
        <taxon>Rhabditida</taxon>
        <taxon>Rhabditina</taxon>
        <taxon>Rhabditomorpha</taxon>
        <taxon>Strongyloidea</taxon>
        <taxon>Strongylidae</taxon>
        <taxon>Strongylus</taxon>
    </lineage>
</organism>
<dbReference type="AlphaFoldDB" id="A0A3P7LQ35"/>
<name>A0A3P7LQ35_STRVU</name>
<evidence type="ECO:0000313" key="2">
    <source>
        <dbReference type="Proteomes" id="UP000270094"/>
    </source>
</evidence>
<keyword evidence="2" id="KW-1185">Reference proteome</keyword>
<dbReference type="EMBL" id="UYYB01112497">
    <property type="protein sequence ID" value="VDM81348.1"/>
    <property type="molecule type" value="Genomic_DNA"/>
</dbReference>
<sequence length="153" mass="17408">MSLQGERPNFAALLPLMNSSEHALFGPGIRECERMTLTSSAQCCLATSLHELRMSSSRSFLFLRKTRRFSCTALVCLPHVACDVFAVFSSFLVIEFQFPGQFSGTQNVVFEIATWLRKYPQFHLQRDFVIALQDATIFVHSLVRTHQVLLQFS</sequence>
<protein>
    <submittedName>
        <fullName evidence="1">Uncharacterized protein</fullName>
    </submittedName>
</protein>
<accession>A0A3P7LQ35</accession>